<evidence type="ECO:0000256" key="3">
    <source>
        <dbReference type="SAM" id="MobiDB-lite"/>
    </source>
</evidence>
<evidence type="ECO:0000256" key="2">
    <source>
        <dbReference type="ARBA" id="ARBA00022518"/>
    </source>
</evidence>
<name>A0A1X9RQQ1_HPV39</name>
<sequence>FIVLTLCAVPVTDRYPLLNLLPNYQTPPRPIPPQQPHAPKKQSRRRLESDLDSVQSQSPLSPTECPWTILTTHSTVTVQATTQDGTSVVVTLRL</sequence>
<comment type="similarity">
    <text evidence="1">Belongs to the papillomaviridae E4 protein family.</text>
</comment>
<reference evidence="4" key="1">
    <citation type="journal article" date="2017" name="Mem. Inst. Oswaldo Cruz">
        <title>Characterization of high and low-risk human papillomavirus complete genomes isolated from cervical specimens in southern Brazil.</title>
        <authorList>
            <person name="de Oliveira G.R."/>
            <person name="Siqueira J.D."/>
            <person name="Finger-Jardim F."/>
            <person name="Vieira V.C."/>
            <person name="Silva R.L."/>
            <person name="Goncalves C.V."/>
            <person name="Soares E."/>
            <person name="de Martinez A.M.B."/>
            <person name="Soares M.A."/>
        </authorList>
    </citation>
    <scope>NUCLEOTIDE SEQUENCE</scope>
    <source>
        <strain evidence="4">16B</strain>
    </source>
</reference>
<dbReference type="InterPro" id="IPR003861">
    <property type="entry name" value="Papilloma_E4"/>
</dbReference>
<dbReference type="EMBL" id="KX514417">
    <property type="protein sequence ID" value="ARQ82614.1"/>
    <property type="molecule type" value="Genomic_DNA"/>
</dbReference>
<keyword evidence="2" id="KW-0244">Early protein</keyword>
<organismHost>
    <name type="scientific">Homo sapiens</name>
    <name type="common">Human</name>
    <dbReference type="NCBI Taxonomy" id="9606"/>
</organismHost>
<proteinExistence type="inferred from homology"/>
<feature type="non-terminal residue" evidence="4">
    <location>
        <position position="1"/>
    </location>
</feature>
<feature type="region of interest" description="Disordered" evidence="3">
    <location>
        <begin position="23"/>
        <end position="65"/>
    </location>
</feature>
<dbReference type="Pfam" id="PF02711">
    <property type="entry name" value="Pap_E4"/>
    <property type="match status" value="1"/>
</dbReference>
<protein>
    <submittedName>
        <fullName evidence="4">E4</fullName>
    </submittedName>
</protein>
<accession>A0A1X9RQQ1</accession>
<organism evidence="4">
    <name type="scientific">Human papillomavirus 39</name>
    <dbReference type="NCBI Taxonomy" id="10588"/>
    <lineage>
        <taxon>Viruses</taxon>
        <taxon>Monodnaviria</taxon>
        <taxon>Shotokuvirae</taxon>
        <taxon>Cossaviricota</taxon>
        <taxon>Papovaviricetes</taxon>
        <taxon>Zurhausenvirales</taxon>
        <taxon>Papillomaviridae</taxon>
        <taxon>Firstpapillomavirinae</taxon>
        <taxon>Alphapapillomavirus</taxon>
        <taxon>Alphapapillomavirus 7</taxon>
    </lineage>
</organism>
<feature type="compositionally biased region" description="Polar residues" evidence="3">
    <location>
        <begin position="52"/>
        <end position="61"/>
    </location>
</feature>
<feature type="compositionally biased region" description="Pro residues" evidence="3">
    <location>
        <begin position="25"/>
        <end position="36"/>
    </location>
</feature>
<evidence type="ECO:0000256" key="1">
    <source>
        <dbReference type="ARBA" id="ARBA00009551"/>
    </source>
</evidence>
<evidence type="ECO:0000313" key="4">
    <source>
        <dbReference type="EMBL" id="ARQ82614.1"/>
    </source>
</evidence>